<dbReference type="PROSITE" id="PS50893">
    <property type="entry name" value="ABC_TRANSPORTER_2"/>
    <property type="match status" value="1"/>
</dbReference>
<protein>
    <submittedName>
        <fullName evidence="4">ABC transporter ATP-binding protein</fullName>
    </submittedName>
</protein>
<dbReference type="GO" id="GO:0016887">
    <property type="term" value="F:ATP hydrolysis activity"/>
    <property type="evidence" value="ECO:0007669"/>
    <property type="project" value="InterPro"/>
</dbReference>
<evidence type="ECO:0000313" key="4">
    <source>
        <dbReference type="EMBL" id="QUI22649.1"/>
    </source>
</evidence>
<dbReference type="AlphaFoldDB" id="A0A8J8SGR0"/>
<dbReference type="RefSeq" id="WP_212698141.1">
    <property type="nucleotide sequence ID" value="NZ_CP058649.1"/>
</dbReference>
<dbReference type="PROSITE" id="PS00211">
    <property type="entry name" value="ABC_TRANSPORTER_1"/>
    <property type="match status" value="1"/>
</dbReference>
<sequence>MIEVKNLSKFYDKQTVLDNISLQVESGKIIGLLGSSGSGKTTLMGIIGGIIPFNKGEVHIEQYPPGKESKAIVSMLTERNALPKRMKVKDAVHFFKTMYQDFNEKKFHDIIKSTHMQLHMDKRVNQLSKGMQQLLRLALTLGRDAKYYLLDEPLGGVDVFIKEQVMNILFGYVDEEATILLSTHLIPDIEMLIEQVIFMDKGAIVGVHACEDLRAEKGQSIKQAFKEAIRWGD</sequence>
<name>A0A8J8SGR0_9FIRM</name>
<evidence type="ECO:0000256" key="1">
    <source>
        <dbReference type="ARBA" id="ARBA00022741"/>
    </source>
</evidence>
<dbReference type="SUPFAM" id="SSF52540">
    <property type="entry name" value="P-loop containing nucleoside triphosphate hydrolases"/>
    <property type="match status" value="1"/>
</dbReference>
<dbReference type="CDD" id="cd03230">
    <property type="entry name" value="ABC_DR_subfamily_A"/>
    <property type="match status" value="1"/>
</dbReference>
<keyword evidence="1" id="KW-0547">Nucleotide-binding</keyword>
<dbReference type="InterPro" id="IPR027417">
    <property type="entry name" value="P-loop_NTPase"/>
</dbReference>
<dbReference type="Proteomes" id="UP000683246">
    <property type="component" value="Chromosome"/>
</dbReference>
<accession>A0A8J8SGR0</accession>
<dbReference type="KEGG" id="vpy:HZI73_10220"/>
<gene>
    <name evidence="4" type="ORF">HZI73_10220</name>
</gene>
<reference evidence="4" key="1">
    <citation type="submission" date="2020-07" db="EMBL/GenBank/DDBJ databases">
        <title>Vallitalea pronyensis genome.</title>
        <authorList>
            <person name="Postec A."/>
        </authorList>
    </citation>
    <scope>NUCLEOTIDE SEQUENCE</scope>
    <source>
        <strain evidence="4">FatNI3</strain>
    </source>
</reference>
<dbReference type="GO" id="GO:0005524">
    <property type="term" value="F:ATP binding"/>
    <property type="evidence" value="ECO:0007669"/>
    <property type="project" value="UniProtKB-KW"/>
</dbReference>
<dbReference type="Pfam" id="PF00005">
    <property type="entry name" value="ABC_tran"/>
    <property type="match status" value="1"/>
</dbReference>
<dbReference type="SMART" id="SM00382">
    <property type="entry name" value="AAA"/>
    <property type="match status" value="1"/>
</dbReference>
<evidence type="ECO:0000259" key="3">
    <source>
        <dbReference type="PROSITE" id="PS50893"/>
    </source>
</evidence>
<dbReference type="EMBL" id="CP058649">
    <property type="protein sequence ID" value="QUI22649.1"/>
    <property type="molecule type" value="Genomic_DNA"/>
</dbReference>
<dbReference type="PANTHER" id="PTHR43158">
    <property type="entry name" value="SKFA PEPTIDE EXPORT ATP-BINDING PROTEIN SKFE"/>
    <property type="match status" value="1"/>
</dbReference>
<dbReference type="InterPro" id="IPR017871">
    <property type="entry name" value="ABC_transporter-like_CS"/>
</dbReference>
<organism evidence="4 5">
    <name type="scientific">Vallitalea pronyensis</name>
    <dbReference type="NCBI Taxonomy" id="1348613"/>
    <lineage>
        <taxon>Bacteria</taxon>
        <taxon>Bacillati</taxon>
        <taxon>Bacillota</taxon>
        <taxon>Clostridia</taxon>
        <taxon>Lachnospirales</taxon>
        <taxon>Vallitaleaceae</taxon>
        <taxon>Vallitalea</taxon>
    </lineage>
</organism>
<dbReference type="PANTHER" id="PTHR43158:SF1">
    <property type="entry name" value="ABC TRANSPORTER, ATP-BINDING PROTEIN"/>
    <property type="match status" value="1"/>
</dbReference>
<evidence type="ECO:0000313" key="5">
    <source>
        <dbReference type="Proteomes" id="UP000683246"/>
    </source>
</evidence>
<keyword evidence="5" id="KW-1185">Reference proteome</keyword>
<dbReference type="InterPro" id="IPR003593">
    <property type="entry name" value="AAA+_ATPase"/>
</dbReference>
<dbReference type="InterPro" id="IPR003439">
    <property type="entry name" value="ABC_transporter-like_ATP-bd"/>
</dbReference>
<keyword evidence="2 4" id="KW-0067">ATP-binding</keyword>
<feature type="domain" description="ABC transporter" evidence="3">
    <location>
        <begin position="2"/>
        <end position="226"/>
    </location>
</feature>
<dbReference type="Gene3D" id="3.40.50.300">
    <property type="entry name" value="P-loop containing nucleotide triphosphate hydrolases"/>
    <property type="match status" value="1"/>
</dbReference>
<proteinExistence type="predicted"/>
<evidence type="ECO:0000256" key="2">
    <source>
        <dbReference type="ARBA" id="ARBA00022840"/>
    </source>
</evidence>